<name>A0A538TB38_UNCEI</name>
<evidence type="ECO:0000256" key="5">
    <source>
        <dbReference type="SAM" id="Phobius"/>
    </source>
</evidence>
<feature type="short sequence motif" description="GXGXXG" evidence="4">
    <location>
        <begin position="36"/>
        <end position="41"/>
    </location>
</feature>
<evidence type="ECO:0000313" key="8">
    <source>
        <dbReference type="Proteomes" id="UP000317716"/>
    </source>
</evidence>
<feature type="active site" description="Proton acceptor" evidence="4">
    <location>
        <position position="358"/>
    </location>
</feature>
<feature type="active site" description="Nucleophile" evidence="4">
    <location>
        <position position="65"/>
    </location>
</feature>
<dbReference type="PANTHER" id="PTHR14226">
    <property type="entry name" value="NEUROPATHY TARGET ESTERASE/SWISS CHEESE D.MELANOGASTER"/>
    <property type="match status" value="1"/>
</dbReference>
<dbReference type="InterPro" id="IPR050301">
    <property type="entry name" value="NTE"/>
</dbReference>
<evidence type="ECO:0000256" key="2">
    <source>
        <dbReference type="ARBA" id="ARBA00022963"/>
    </source>
</evidence>
<dbReference type="AlphaFoldDB" id="A0A538TB38"/>
<keyword evidence="1 4" id="KW-0378">Hydrolase</keyword>
<dbReference type="Gene3D" id="3.40.1090.10">
    <property type="entry name" value="Cytosolic phospholipase A2 catalytic domain"/>
    <property type="match status" value="2"/>
</dbReference>
<keyword evidence="5" id="KW-0812">Transmembrane</keyword>
<evidence type="ECO:0000256" key="3">
    <source>
        <dbReference type="ARBA" id="ARBA00023098"/>
    </source>
</evidence>
<keyword evidence="3 4" id="KW-0443">Lipid metabolism</keyword>
<dbReference type="InterPro" id="IPR016035">
    <property type="entry name" value="Acyl_Trfase/lysoPLipase"/>
</dbReference>
<keyword evidence="5" id="KW-0472">Membrane</keyword>
<feature type="transmembrane region" description="Helical" evidence="5">
    <location>
        <begin position="25"/>
        <end position="43"/>
    </location>
</feature>
<dbReference type="Proteomes" id="UP000317716">
    <property type="component" value="Unassembled WGS sequence"/>
</dbReference>
<protein>
    <recommendedName>
        <fullName evidence="6">PNPLA domain-containing protein</fullName>
    </recommendedName>
</protein>
<evidence type="ECO:0000256" key="4">
    <source>
        <dbReference type="PROSITE-ProRule" id="PRU01161"/>
    </source>
</evidence>
<feature type="transmembrane region" description="Helical" evidence="5">
    <location>
        <begin position="100"/>
        <end position="125"/>
    </location>
</feature>
<feature type="transmembrane region" description="Helical" evidence="5">
    <location>
        <begin position="145"/>
        <end position="170"/>
    </location>
</feature>
<gene>
    <name evidence="7" type="ORF">E6K72_00320</name>
</gene>
<comment type="caution">
    <text evidence="4">Lacks conserved residue(s) required for the propagation of feature annotation.</text>
</comment>
<proteinExistence type="predicted"/>
<dbReference type="SUPFAM" id="SSF52151">
    <property type="entry name" value="FabD/lysophospholipase-like"/>
    <property type="match status" value="1"/>
</dbReference>
<reference evidence="7 8" key="1">
    <citation type="journal article" date="2019" name="Nat. Microbiol.">
        <title>Mediterranean grassland soil C-N compound turnover is dependent on rainfall and depth, and is mediated by genomically divergent microorganisms.</title>
        <authorList>
            <person name="Diamond S."/>
            <person name="Andeer P.F."/>
            <person name="Li Z."/>
            <person name="Crits-Christoph A."/>
            <person name="Burstein D."/>
            <person name="Anantharaman K."/>
            <person name="Lane K.R."/>
            <person name="Thomas B.C."/>
            <person name="Pan C."/>
            <person name="Northen T.R."/>
            <person name="Banfield J.F."/>
        </authorList>
    </citation>
    <scope>NUCLEOTIDE SEQUENCE [LARGE SCALE GENOMIC DNA]</scope>
    <source>
        <strain evidence="7">WS_2</strain>
    </source>
</reference>
<dbReference type="Pfam" id="PF01734">
    <property type="entry name" value="Patatin"/>
    <property type="match status" value="1"/>
</dbReference>
<dbReference type="GO" id="GO:0016042">
    <property type="term" value="P:lipid catabolic process"/>
    <property type="evidence" value="ECO:0007669"/>
    <property type="project" value="UniProtKB-UniRule"/>
</dbReference>
<dbReference type="PROSITE" id="PS51635">
    <property type="entry name" value="PNPLA"/>
    <property type="match status" value="1"/>
</dbReference>
<evidence type="ECO:0000313" key="7">
    <source>
        <dbReference type="EMBL" id="TMQ60797.1"/>
    </source>
</evidence>
<dbReference type="EMBL" id="VBOS01000010">
    <property type="protein sequence ID" value="TMQ60797.1"/>
    <property type="molecule type" value="Genomic_DNA"/>
</dbReference>
<evidence type="ECO:0000259" key="6">
    <source>
        <dbReference type="PROSITE" id="PS51635"/>
    </source>
</evidence>
<accession>A0A538TB38</accession>
<keyword evidence="5" id="KW-1133">Transmembrane helix</keyword>
<dbReference type="PANTHER" id="PTHR14226:SF57">
    <property type="entry name" value="BLR7027 PROTEIN"/>
    <property type="match status" value="1"/>
</dbReference>
<keyword evidence="2 4" id="KW-0442">Lipid degradation</keyword>
<evidence type="ECO:0000256" key="1">
    <source>
        <dbReference type="ARBA" id="ARBA00022801"/>
    </source>
</evidence>
<comment type="caution">
    <text evidence="7">The sequence shown here is derived from an EMBL/GenBank/DDBJ whole genome shotgun (WGS) entry which is preliminary data.</text>
</comment>
<feature type="domain" description="PNPLA" evidence="6">
    <location>
        <begin position="32"/>
        <end position="371"/>
    </location>
</feature>
<organism evidence="7 8">
    <name type="scientific">Eiseniibacteriota bacterium</name>
    <dbReference type="NCBI Taxonomy" id="2212470"/>
    <lineage>
        <taxon>Bacteria</taxon>
        <taxon>Candidatus Eiseniibacteriota</taxon>
    </lineage>
</organism>
<dbReference type="GO" id="GO:0016787">
    <property type="term" value="F:hydrolase activity"/>
    <property type="evidence" value="ECO:0007669"/>
    <property type="project" value="UniProtKB-UniRule"/>
</dbReference>
<feature type="transmembrane region" description="Helical" evidence="5">
    <location>
        <begin position="55"/>
        <end position="79"/>
    </location>
</feature>
<feature type="transmembrane region" description="Helical" evidence="5">
    <location>
        <begin position="191"/>
        <end position="212"/>
    </location>
</feature>
<dbReference type="InterPro" id="IPR002641">
    <property type="entry name" value="PNPLA_dom"/>
</dbReference>
<sequence length="486" mass="50743">MSASAGSGVAPVGPHPRDRALRADFPFRHVALVLSGGGALGAYEVGVLKVLERLGLAPALVAGVSSGALNAVAWVAHGLRSAALERVWLALRASNVGMRLITLLVRALGVAVLLFATLEMFLTLAGSPVLGSPGLLGRHGSGRAYAVSVALDAAAWALVAALGLAVVALSRRAEGWIARLTPLTDPQRWHLRLGYLLLVGATVHLVTLVTGLPWPHRFSATALTFGFVAWLANRPGFGSGRLRHLMLRLLPEAGGRGLWGSASRRSVLEALVADGEPARLTAGPTRLAIGALAVDSGRMCHFVSGFDPAPEFRARIEEALGEVIAVRDPAAVVRAAVASSAIPGIFEPVRFEGRDFVDPGGFSNQPLHVAIAAGADAAIVVFLAPSDGPPPARPARNLIELGGRLLEIANWRDLQVELRSLPPDWAATARPGPAPAPRVCVVEPRGPLPGGVMDFAPVHAAELIRRGEEDAWAALQRAGWLAAAEV</sequence>
<feature type="short sequence motif" description="GXSXG" evidence="4">
    <location>
        <begin position="63"/>
        <end position="67"/>
    </location>
</feature>